<dbReference type="GO" id="GO:0005524">
    <property type="term" value="F:ATP binding"/>
    <property type="evidence" value="ECO:0007669"/>
    <property type="project" value="UniProtKB-KW"/>
</dbReference>
<dbReference type="PROSITE" id="PS00109">
    <property type="entry name" value="PROTEIN_KINASE_TYR"/>
    <property type="match status" value="1"/>
</dbReference>
<dbReference type="KEGG" id="soe:110785871"/>
<name>A0A9R0IDD2_SPIOL</name>
<dbReference type="SUPFAM" id="SSF52402">
    <property type="entry name" value="Adenine nucleotide alpha hydrolases-like"/>
    <property type="match status" value="1"/>
</dbReference>
<dbReference type="PANTHER" id="PTHR47989">
    <property type="entry name" value="OS01G0750732 PROTEIN"/>
    <property type="match status" value="1"/>
</dbReference>
<keyword evidence="7" id="KW-0418">Kinase</keyword>
<evidence type="ECO:0000313" key="6">
    <source>
        <dbReference type="Proteomes" id="UP000813463"/>
    </source>
</evidence>
<dbReference type="Gene3D" id="1.10.510.10">
    <property type="entry name" value="Transferase(Phosphotransferase) domain 1"/>
    <property type="match status" value="1"/>
</dbReference>
<keyword evidence="2" id="KW-0547">Nucleotide-binding</keyword>
<dbReference type="InterPro" id="IPR008266">
    <property type="entry name" value="Tyr_kinase_AS"/>
</dbReference>
<accession>A0A9R0IDD2</accession>
<dbReference type="RefSeq" id="XP_021846079.2">
    <property type="nucleotide sequence ID" value="XM_021990387.2"/>
</dbReference>
<feature type="domain" description="Protein kinase" evidence="5">
    <location>
        <begin position="371"/>
        <end position="647"/>
    </location>
</feature>
<dbReference type="GO" id="GO:0004674">
    <property type="term" value="F:protein serine/threonine kinase activity"/>
    <property type="evidence" value="ECO:0007669"/>
    <property type="project" value="UniProtKB-KW"/>
</dbReference>
<keyword evidence="7" id="KW-0808">Transferase</keyword>
<sequence>MSGQQQKREKNDKGSSEGVEKVMVAVKASKEIPKAALVWALSHVVQPGDCITLIVVVPPPSSGRRLWVFPRFAGDCASGQKKLFAGTSSEQKIELTDSCSQMILQLHDVYNPHKINVKIKIVSASPPGAVAAEAKKVQSNWVVLDKHLKQEEKRCMDELHCNIVVMKKSQAKVLRLNLVGPSTELVLSGPSGGQLDEVRGPVVTPSSSPDLFTATEAGTSSVSSSDIGTSPFAPSVMSEKLKKSDMVLIKESRNLVVSDSDDSDEEDLSPCSTSSGVRPWMGEYITSHLRSSKKLEKRSSTQNDRDSGIGSRRYKPDIEFSGNVREAMSLSRSPPLGPPPLCSICQHKAPVFGKPPKWFSYAELELATAGFSQSNFLAEGGYGSVHRGILPDGRAIAVKQHKLASSQGDVEFCSEVEVLSCAQHRNVVMLIGYCIEDKRRLLVYEYICNGSLDAHLYGRNQPPLEWFARQKIAVGAARGLRYLHEECRVGCIVHRDMRPNNILLTHDYEPLVGDFGLARWQPDGDTGVETRVIGTFGYLAPEYAQSGQITEKADVYSFGVVLVELLTGRKAVDLTRCKGQQCLTEWARPLMEEGAIEELIDPRLGNRYLEPEVVCLMHAASLCIRRDPHSRPRMSQVLRVLEGDMFMDSSVLSTPRHDTGNRSGRMRLLDRESYSGPLRNEEIEEYTGSLSLESLRTALWEREKIRTSSNH</sequence>
<dbReference type="PROSITE" id="PS50011">
    <property type="entry name" value="PROTEIN_KINASE_DOM"/>
    <property type="match status" value="1"/>
</dbReference>
<feature type="region of interest" description="Disordered" evidence="4">
    <location>
        <begin position="188"/>
        <end position="234"/>
    </location>
</feature>
<organism evidence="6 7">
    <name type="scientific">Spinacia oleracea</name>
    <name type="common">Spinach</name>
    <dbReference type="NCBI Taxonomy" id="3562"/>
    <lineage>
        <taxon>Eukaryota</taxon>
        <taxon>Viridiplantae</taxon>
        <taxon>Streptophyta</taxon>
        <taxon>Embryophyta</taxon>
        <taxon>Tracheophyta</taxon>
        <taxon>Spermatophyta</taxon>
        <taxon>Magnoliopsida</taxon>
        <taxon>eudicotyledons</taxon>
        <taxon>Gunneridae</taxon>
        <taxon>Pentapetalae</taxon>
        <taxon>Caryophyllales</taxon>
        <taxon>Chenopodiaceae</taxon>
        <taxon>Chenopodioideae</taxon>
        <taxon>Anserineae</taxon>
        <taxon>Spinacia</taxon>
    </lineage>
</organism>
<reference evidence="6" key="1">
    <citation type="journal article" date="2021" name="Nat. Commun.">
        <title>Genomic analyses provide insights into spinach domestication and the genetic basis of agronomic traits.</title>
        <authorList>
            <person name="Cai X."/>
            <person name="Sun X."/>
            <person name="Xu C."/>
            <person name="Sun H."/>
            <person name="Wang X."/>
            <person name="Ge C."/>
            <person name="Zhang Z."/>
            <person name="Wang Q."/>
            <person name="Fei Z."/>
            <person name="Jiao C."/>
            <person name="Wang Q."/>
        </authorList>
    </citation>
    <scope>NUCLEOTIDE SEQUENCE [LARGE SCALE GENOMIC DNA]</scope>
    <source>
        <strain evidence="6">cv. Varoflay</strain>
    </source>
</reference>
<dbReference type="CDD" id="cd00293">
    <property type="entry name" value="USP-like"/>
    <property type="match status" value="1"/>
</dbReference>
<dbReference type="Gene3D" id="3.40.50.620">
    <property type="entry name" value="HUPs"/>
    <property type="match status" value="1"/>
</dbReference>
<evidence type="ECO:0000256" key="2">
    <source>
        <dbReference type="ARBA" id="ARBA00022741"/>
    </source>
</evidence>
<keyword evidence="6" id="KW-1185">Reference proteome</keyword>
<dbReference type="Pfam" id="PF07714">
    <property type="entry name" value="PK_Tyr_Ser-Thr"/>
    <property type="match status" value="1"/>
</dbReference>
<dbReference type="AlphaFoldDB" id="A0A9R0IDD2"/>
<feature type="compositionally biased region" description="Basic and acidic residues" evidence="4">
    <location>
        <begin position="293"/>
        <end position="307"/>
    </location>
</feature>
<keyword evidence="1" id="KW-0723">Serine/threonine-protein kinase</keyword>
<feature type="region of interest" description="Disordered" evidence="4">
    <location>
        <begin position="291"/>
        <end position="316"/>
    </location>
</feature>
<dbReference type="InterPro" id="IPR011009">
    <property type="entry name" value="Kinase-like_dom_sf"/>
</dbReference>
<dbReference type="CDD" id="cd14066">
    <property type="entry name" value="STKc_IRAK"/>
    <property type="match status" value="1"/>
</dbReference>
<dbReference type="InterPro" id="IPR014729">
    <property type="entry name" value="Rossmann-like_a/b/a_fold"/>
</dbReference>
<dbReference type="GO" id="GO:0004672">
    <property type="term" value="F:protein kinase activity"/>
    <property type="evidence" value="ECO:0000318"/>
    <property type="project" value="GO_Central"/>
</dbReference>
<proteinExistence type="predicted"/>
<dbReference type="Proteomes" id="UP000813463">
    <property type="component" value="Chromosome 6"/>
</dbReference>
<dbReference type="Gene3D" id="3.30.200.20">
    <property type="entry name" value="Phosphorylase Kinase, domain 1"/>
    <property type="match status" value="1"/>
</dbReference>
<dbReference type="InterPro" id="IPR000719">
    <property type="entry name" value="Prot_kinase_dom"/>
</dbReference>
<gene>
    <name evidence="7" type="primary">LOC110785871</name>
</gene>
<dbReference type="GeneID" id="110785871"/>
<evidence type="ECO:0000259" key="5">
    <source>
        <dbReference type="PROSITE" id="PS50011"/>
    </source>
</evidence>
<dbReference type="PANTHER" id="PTHR47989:SF14">
    <property type="entry name" value="INACTIVE PROTEIN KINASE SELMODRAFT_444075"/>
    <property type="match status" value="1"/>
</dbReference>
<evidence type="ECO:0000256" key="4">
    <source>
        <dbReference type="SAM" id="MobiDB-lite"/>
    </source>
</evidence>
<evidence type="ECO:0000256" key="1">
    <source>
        <dbReference type="ARBA" id="ARBA00022527"/>
    </source>
</evidence>
<reference evidence="7" key="2">
    <citation type="submission" date="2025-08" db="UniProtKB">
        <authorList>
            <consortium name="RefSeq"/>
        </authorList>
    </citation>
    <scope>IDENTIFICATION</scope>
    <source>
        <tissue evidence="7">Leaf</tissue>
    </source>
</reference>
<evidence type="ECO:0000256" key="3">
    <source>
        <dbReference type="ARBA" id="ARBA00022840"/>
    </source>
</evidence>
<keyword evidence="3" id="KW-0067">ATP-binding</keyword>
<protein>
    <submittedName>
        <fullName evidence="7">Inactive protein kinase SELMODRAFT_444075</fullName>
    </submittedName>
</protein>
<evidence type="ECO:0000313" key="7">
    <source>
        <dbReference type="RefSeq" id="XP_021846079.2"/>
    </source>
</evidence>
<dbReference type="SUPFAM" id="SSF56112">
    <property type="entry name" value="Protein kinase-like (PK-like)"/>
    <property type="match status" value="1"/>
</dbReference>
<dbReference type="InterPro" id="IPR001245">
    <property type="entry name" value="Ser-Thr/Tyr_kinase_cat_dom"/>
</dbReference>